<evidence type="ECO:0000259" key="1">
    <source>
        <dbReference type="Pfam" id="PF09722"/>
    </source>
</evidence>
<organism evidence="3 4">
    <name type="scientific">Rheinheimera aquimaris</name>
    <dbReference type="NCBI Taxonomy" id="412437"/>
    <lineage>
        <taxon>Bacteria</taxon>
        <taxon>Pseudomonadati</taxon>
        <taxon>Pseudomonadota</taxon>
        <taxon>Gammaproteobacteria</taxon>
        <taxon>Chromatiales</taxon>
        <taxon>Chromatiaceae</taxon>
        <taxon>Rheinheimera</taxon>
    </lineage>
</organism>
<dbReference type="Proteomes" id="UP001501169">
    <property type="component" value="Unassembled WGS sequence"/>
</dbReference>
<evidence type="ECO:0000313" key="3">
    <source>
        <dbReference type="EMBL" id="GAA0555341.1"/>
    </source>
</evidence>
<dbReference type="Pfam" id="PF20432">
    <property type="entry name" value="Xre-like-HTH"/>
    <property type="match status" value="1"/>
</dbReference>
<name>A0ABP3NWD5_9GAMM</name>
<evidence type="ECO:0000259" key="2">
    <source>
        <dbReference type="Pfam" id="PF20432"/>
    </source>
</evidence>
<proteinExistence type="predicted"/>
<sequence length="149" mass="16533">MTALVREFTPTPDTAPNLWQQLGIAERGPKLYQALHEGFNYSIFDKLSLVSMLDKKQLAQVCQLAPATLARRAKLGKFTQEESDRLHRFATVLVAANTLFDTDMAATKRWLTEPVYGLGDKAPLDMLATSAETQAILDLIGRLEHGVFA</sequence>
<comment type="caution">
    <text evidence="3">The sequence shown here is derived from an EMBL/GenBank/DDBJ whole genome shotgun (WGS) entry which is preliminary data.</text>
</comment>
<keyword evidence="4" id="KW-1185">Reference proteome</keyword>
<evidence type="ECO:0000313" key="4">
    <source>
        <dbReference type="Proteomes" id="UP001501169"/>
    </source>
</evidence>
<reference evidence="4" key="1">
    <citation type="journal article" date="2019" name="Int. J. Syst. Evol. Microbiol.">
        <title>The Global Catalogue of Microorganisms (GCM) 10K type strain sequencing project: providing services to taxonomists for standard genome sequencing and annotation.</title>
        <authorList>
            <consortium name="The Broad Institute Genomics Platform"/>
            <consortium name="The Broad Institute Genome Sequencing Center for Infectious Disease"/>
            <person name="Wu L."/>
            <person name="Ma J."/>
        </authorList>
    </citation>
    <scope>NUCLEOTIDE SEQUENCE [LARGE SCALE GENOMIC DNA]</scope>
    <source>
        <strain evidence="4">JCM 14331</strain>
    </source>
</reference>
<dbReference type="RefSeq" id="WP_226766844.1">
    <property type="nucleotide sequence ID" value="NZ_BAAAEO010000003.1"/>
</dbReference>
<feature type="domain" description="Antitoxin Xre/MbcA/ParS-like toxin-binding" evidence="1">
    <location>
        <begin position="95"/>
        <end position="146"/>
    </location>
</feature>
<gene>
    <name evidence="3" type="ORF">GCM10009098_24020</name>
</gene>
<dbReference type="Pfam" id="PF09722">
    <property type="entry name" value="Xre_MbcA_ParS_C"/>
    <property type="match status" value="1"/>
</dbReference>
<protein>
    <submittedName>
        <fullName evidence="3">DUF2384 domain-containing protein</fullName>
    </submittedName>
</protein>
<feature type="domain" description="Antitoxin Xre-like helix-turn-helix" evidence="2">
    <location>
        <begin position="32"/>
        <end position="90"/>
    </location>
</feature>
<dbReference type="InterPro" id="IPR046847">
    <property type="entry name" value="Xre-like_HTH"/>
</dbReference>
<dbReference type="NCBIfam" id="TIGR02293">
    <property type="entry name" value="TAS_TIGR02293"/>
    <property type="match status" value="1"/>
</dbReference>
<accession>A0ABP3NWD5</accession>
<dbReference type="InterPro" id="IPR011979">
    <property type="entry name" value="Antitox_Xre"/>
</dbReference>
<dbReference type="InterPro" id="IPR024467">
    <property type="entry name" value="Xre/MbcA/ParS-like_toxin-bd"/>
</dbReference>
<dbReference type="EMBL" id="BAAAEO010000003">
    <property type="protein sequence ID" value="GAA0555341.1"/>
    <property type="molecule type" value="Genomic_DNA"/>
</dbReference>